<gene>
    <name evidence="6" type="ORF">HYDPIDRAFT_98163</name>
</gene>
<dbReference type="GO" id="GO:0003723">
    <property type="term" value="F:RNA binding"/>
    <property type="evidence" value="ECO:0007669"/>
    <property type="project" value="UniProtKB-UniRule"/>
</dbReference>
<dbReference type="Pfam" id="PF00076">
    <property type="entry name" value="RRM_1"/>
    <property type="match status" value="1"/>
</dbReference>
<feature type="region of interest" description="Disordered" evidence="4">
    <location>
        <begin position="133"/>
        <end position="299"/>
    </location>
</feature>
<dbReference type="Proteomes" id="UP000053820">
    <property type="component" value="Unassembled WGS sequence"/>
</dbReference>
<proteinExistence type="predicted"/>
<dbReference type="AlphaFoldDB" id="A0A0C9V5E6"/>
<dbReference type="HOGENOM" id="CLU_066926_0_0_1"/>
<dbReference type="SUPFAM" id="SSF54928">
    <property type="entry name" value="RNA-binding domain, RBD"/>
    <property type="match status" value="1"/>
</dbReference>
<dbReference type="InterPro" id="IPR050441">
    <property type="entry name" value="RBM"/>
</dbReference>
<evidence type="ECO:0000256" key="4">
    <source>
        <dbReference type="SAM" id="MobiDB-lite"/>
    </source>
</evidence>
<dbReference type="InterPro" id="IPR039157">
    <property type="entry name" value="RBM18_RRM"/>
</dbReference>
<evidence type="ECO:0000256" key="2">
    <source>
        <dbReference type="ARBA" id="ARBA00030780"/>
    </source>
</evidence>
<dbReference type="CDD" id="cd12355">
    <property type="entry name" value="RRM_RBM18"/>
    <property type="match status" value="1"/>
</dbReference>
<keyword evidence="7" id="KW-1185">Reference proteome</keyword>
<dbReference type="SMART" id="SM00360">
    <property type="entry name" value="RRM"/>
    <property type="match status" value="1"/>
</dbReference>
<dbReference type="PANTHER" id="PTHR48034">
    <property type="entry name" value="TRANSFORMER-2 SEX-DETERMINING PROTEIN-RELATED"/>
    <property type="match status" value="1"/>
</dbReference>
<feature type="compositionally biased region" description="Low complexity" evidence="4">
    <location>
        <begin position="214"/>
        <end position="232"/>
    </location>
</feature>
<accession>A0A0C9V5E6</accession>
<dbReference type="SMART" id="SM00361">
    <property type="entry name" value="RRM_1"/>
    <property type="match status" value="1"/>
</dbReference>
<evidence type="ECO:0000256" key="1">
    <source>
        <dbReference type="ARBA" id="ARBA00021141"/>
    </source>
</evidence>
<dbReference type="OrthoDB" id="6730379at2759"/>
<feature type="compositionally biased region" description="Polar residues" evidence="4">
    <location>
        <begin position="264"/>
        <end position="286"/>
    </location>
</feature>
<dbReference type="PROSITE" id="PS50102">
    <property type="entry name" value="RRM"/>
    <property type="match status" value="1"/>
</dbReference>
<protein>
    <recommendedName>
        <fullName evidence="1">Probable RNA-binding protein 18</fullName>
    </recommendedName>
    <alternativeName>
        <fullName evidence="2">RNA-binding motif protein 18</fullName>
    </alternativeName>
</protein>
<name>A0A0C9V5E6_9AGAM</name>
<dbReference type="InterPro" id="IPR035979">
    <property type="entry name" value="RBD_domain_sf"/>
</dbReference>
<dbReference type="InterPro" id="IPR003954">
    <property type="entry name" value="RRM_euk-type"/>
</dbReference>
<sequence>MENSEGLSTPIGESIIEAGTHLWIPEPETLQPSSEQVASSSNLPRLLRERLYVGNLGTTVDEYTLLQVFAKFGKVAKLDFLFHKSGPNKGKPRGYAFVEFMNEADAEKALENANGKLLRGRKLVVTFAQQVPSNNMGATSHGGKSKRSDNTPTALSLAKSSGIGRSEASTSSKIAMMEAKLRQMESSSPFTEKPSLPRKPVAPAAFHPHAPKGLPSKRPSSSLMSMGSTSKGPEIRRPTMSAGSQLRTQHHIESGKVAPGPSLASASKSQTESSDATRIPPSSKQRSIPGVKIVKGRLK</sequence>
<dbReference type="InterPro" id="IPR012677">
    <property type="entry name" value="Nucleotide-bd_a/b_plait_sf"/>
</dbReference>
<evidence type="ECO:0000259" key="5">
    <source>
        <dbReference type="PROSITE" id="PS50102"/>
    </source>
</evidence>
<dbReference type="InterPro" id="IPR000504">
    <property type="entry name" value="RRM_dom"/>
</dbReference>
<evidence type="ECO:0000313" key="6">
    <source>
        <dbReference type="EMBL" id="KIJ60734.1"/>
    </source>
</evidence>
<organism evidence="6 7">
    <name type="scientific">Hydnomerulius pinastri MD-312</name>
    <dbReference type="NCBI Taxonomy" id="994086"/>
    <lineage>
        <taxon>Eukaryota</taxon>
        <taxon>Fungi</taxon>
        <taxon>Dikarya</taxon>
        <taxon>Basidiomycota</taxon>
        <taxon>Agaricomycotina</taxon>
        <taxon>Agaricomycetes</taxon>
        <taxon>Agaricomycetidae</taxon>
        <taxon>Boletales</taxon>
        <taxon>Boletales incertae sedis</taxon>
        <taxon>Leucogyrophana</taxon>
    </lineage>
</organism>
<reference evidence="6 7" key="1">
    <citation type="submission" date="2014-04" db="EMBL/GenBank/DDBJ databases">
        <title>Evolutionary Origins and Diversification of the Mycorrhizal Mutualists.</title>
        <authorList>
            <consortium name="DOE Joint Genome Institute"/>
            <consortium name="Mycorrhizal Genomics Consortium"/>
            <person name="Kohler A."/>
            <person name="Kuo A."/>
            <person name="Nagy L.G."/>
            <person name="Floudas D."/>
            <person name="Copeland A."/>
            <person name="Barry K.W."/>
            <person name="Cichocki N."/>
            <person name="Veneault-Fourrey C."/>
            <person name="LaButti K."/>
            <person name="Lindquist E.A."/>
            <person name="Lipzen A."/>
            <person name="Lundell T."/>
            <person name="Morin E."/>
            <person name="Murat C."/>
            <person name="Riley R."/>
            <person name="Ohm R."/>
            <person name="Sun H."/>
            <person name="Tunlid A."/>
            <person name="Henrissat B."/>
            <person name="Grigoriev I.V."/>
            <person name="Hibbett D.S."/>
            <person name="Martin F."/>
        </authorList>
    </citation>
    <scope>NUCLEOTIDE SEQUENCE [LARGE SCALE GENOMIC DNA]</scope>
    <source>
        <strain evidence="6 7">MD-312</strain>
    </source>
</reference>
<feature type="domain" description="RRM" evidence="5">
    <location>
        <begin position="49"/>
        <end position="130"/>
    </location>
</feature>
<dbReference type="Gene3D" id="3.30.70.330">
    <property type="match status" value="1"/>
</dbReference>
<dbReference type="EMBL" id="KN839869">
    <property type="protein sequence ID" value="KIJ60734.1"/>
    <property type="molecule type" value="Genomic_DNA"/>
</dbReference>
<evidence type="ECO:0000256" key="3">
    <source>
        <dbReference type="PROSITE-ProRule" id="PRU00176"/>
    </source>
</evidence>
<evidence type="ECO:0000313" key="7">
    <source>
        <dbReference type="Proteomes" id="UP000053820"/>
    </source>
</evidence>
<keyword evidence="3" id="KW-0694">RNA-binding</keyword>